<evidence type="ECO:0000259" key="9">
    <source>
        <dbReference type="PROSITE" id="PS50835"/>
    </source>
</evidence>
<organism evidence="10 11">
    <name type="scientific">Equus asinus</name>
    <name type="common">Donkey</name>
    <name type="synonym">Equus africanus asinus</name>
    <dbReference type="NCBI Taxonomy" id="9793"/>
    <lineage>
        <taxon>Eukaryota</taxon>
        <taxon>Metazoa</taxon>
        <taxon>Chordata</taxon>
        <taxon>Craniata</taxon>
        <taxon>Vertebrata</taxon>
        <taxon>Euteleostomi</taxon>
        <taxon>Mammalia</taxon>
        <taxon>Eutheria</taxon>
        <taxon>Laurasiatheria</taxon>
        <taxon>Perissodactyla</taxon>
        <taxon>Equidae</taxon>
        <taxon>Equus</taxon>
    </lineage>
</organism>
<dbReference type="CDD" id="cd04982">
    <property type="entry name" value="IgV_TCR_gamma"/>
    <property type="match status" value="1"/>
</dbReference>
<dbReference type="SUPFAM" id="SSF48726">
    <property type="entry name" value="Immunoglobulin"/>
    <property type="match status" value="2"/>
</dbReference>
<evidence type="ECO:0000256" key="7">
    <source>
        <dbReference type="SAM" id="Phobius"/>
    </source>
</evidence>
<evidence type="ECO:0000313" key="10">
    <source>
        <dbReference type="Ensembl" id="ENSEASP00005061448.1"/>
    </source>
</evidence>
<comment type="subcellular location">
    <subcellularLocation>
        <location evidence="1">Membrane</location>
    </subcellularLocation>
</comment>
<dbReference type="InterPro" id="IPR003599">
    <property type="entry name" value="Ig_sub"/>
</dbReference>
<dbReference type="InterPro" id="IPR051117">
    <property type="entry name" value="TRG_var/const_region"/>
</dbReference>
<keyword evidence="11" id="KW-1185">Reference proteome</keyword>
<dbReference type="InterPro" id="IPR007110">
    <property type="entry name" value="Ig-like_dom"/>
</dbReference>
<name>A0A9L0K9D5_EQUAS</name>
<keyword evidence="5" id="KW-0675">Receptor</keyword>
<dbReference type="SMART" id="SM00409">
    <property type="entry name" value="IG"/>
    <property type="match status" value="1"/>
</dbReference>
<evidence type="ECO:0000313" key="11">
    <source>
        <dbReference type="Proteomes" id="UP000694387"/>
    </source>
</evidence>
<dbReference type="GO" id="GO:0016020">
    <property type="term" value="C:membrane"/>
    <property type="evidence" value="ECO:0007669"/>
    <property type="project" value="UniProtKB-SubCell"/>
</dbReference>
<keyword evidence="8" id="KW-0732">Signal</keyword>
<dbReference type="PROSITE" id="PS50835">
    <property type="entry name" value="IG_LIKE"/>
    <property type="match status" value="2"/>
</dbReference>
<dbReference type="AlphaFoldDB" id="A0A9L0K9D5"/>
<dbReference type="InterPro" id="IPR036179">
    <property type="entry name" value="Ig-like_dom_sf"/>
</dbReference>
<feature type="transmembrane region" description="Helical" evidence="7">
    <location>
        <begin position="319"/>
        <end position="341"/>
    </location>
</feature>
<reference evidence="10 11" key="1">
    <citation type="journal article" date="2020" name="Nat. Commun.">
        <title>Donkey genomes provide new insights into domestication and selection for coat color.</title>
        <authorList>
            <person name="Wang"/>
            <person name="C."/>
            <person name="Li"/>
            <person name="H."/>
            <person name="Guo"/>
            <person name="Y."/>
            <person name="Huang"/>
            <person name="J."/>
            <person name="Sun"/>
            <person name="Y."/>
            <person name="Min"/>
            <person name="J."/>
            <person name="Wang"/>
            <person name="J."/>
            <person name="Fang"/>
            <person name="X."/>
            <person name="Zhao"/>
            <person name="Z."/>
            <person name="Wang"/>
            <person name="S."/>
            <person name="Zhang"/>
            <person name="Y."/>
            <person name="Liu"/>
            <person name="Q."/>
            <person name="Jiang"/>
            <person name="Q."/>
            <person name="Wang"/>
            <person name="X."/>
            <person name="Guo"/>
            <person name="Y."/>
            <person name="Yang"/>
            <person name="C."/>
            <person name="Wang"/>
            <person name="Y."/>
            <person name="Tian"/>
            <person name="F."/>
            <person name="Zhuang"/>
            <person name="G."/>
            <person name="Fan"/>
            <person name="Y."/>
            <person name="Gao"/>
            <person name="Q."/>
            <person name="Li"/>
            <person name="Y."/>
            <person name="Ju"/>
            <person name="Z."/>
            <person name="Li"/>
            <person name="J."/>
            <person name="Li"/>
            <person name="R."/>
            <person name="Hou"/>
            <person name="M."/>
            <person name="Yang"/>
            <person name="G."/>
            <person name="Liu"/>
            <person name="G."/>
            <person name="Liu"/>
            <person name="W."/>
            <person name="Guo"/>
            <person name="J."/>
            <person name="Pan"/>
            <person name="S."/>
            <person name="Fan"/>
            <person name="G."/>
            <person name="Zhang"/>
            <person name="W."/>
            <person name="Zhang"/>
            <person name="R."/>
            <person name="Yu"/>
            <person name="J."/>
            <person name="Zhang"/>
            <person name="X."/>
            <person name="Yin"/>
            <person name="Q."/>
            <person name="Ji"/>
            <person name="C."/>
            <person name="Jin"/>
            <person name="Y."/>
            <person name="Yue"/>
            <person name="G."/>
            <person name="Liu"/>
            <person name="M."/>
            <person name="Xu"/>
            <person name="J."/>
            <person name="Liu"/>
            <person name="S."/>
            <person name="Jordana"/>
            <person name="J."/>
            <person name="Noce"/>
            <person name="A."/>
            <person name="Amills"/>
            <person name="M."/>
            <person name="Wu"/>
            <person name="D.D."/>
            <person name="Li"/>
            <person name="S."/>
            <person name="Zhou"/>
            <person name="X. and Zhong"/>
            <person name="J."/>
        </authorList>
    </citation>
    <scope>NUCLEOTIDE SEQUENCE [LARGE SCALE GENOMIC DNA]</scope>
</reference>
<evidence type="ECO:0000256" key="5">
    <source>
        <dbReference type="ARBA" id="ARBA00023170"/>
    </source>
</evidence>
<dbReference type="FunFam" id="2.60.40.10:FF:001704">
    <property type="entry name" value="Uncharacterized protein"/>
    <property type="match status" value="1"/>
</dbReference>
<dbReference type="Proteomes" id="UP000694387">
    <property type="component" value="Chromosome 1"/>
</dbReference>
<dbReference type="Ensembl" id="ENSEAST00005051602.1">
    <property type="protein sequence ID" value="ENSEASP00005061448.1"/>
    <property type="gene ID" value="ENSEASG00005030238.1"/>
</dbReference>
<evidence type="ECO:0000256" key="3">
    <source>
        <dbReference type="ARBA" id="ARBA00022989"/>
    </source>
</evidence>
<keyword evidence="4 7" id="KW-0472">Membrane</keyword>
<dbReference type="InterPro" id="IPR013783">
    <property type="entry name" value="Ig-like_fold"/>
</dbReference>
<evidence type="ECO:0000256" key="2">
    <source>
        <dbReference type="ARBA" id="ARBA00022692"/>
    </source>
</evidence>
<dbReference type="InterPro" id="IPR013106">
    <property type="entry name" value="Ig_V-set"/>
</dbReference>
<dbReference type="PANTHER" id="PTHR19256">
    <property type="entry name" value="T-CELL RECEPTOR GAMMA CHAIN"/>
    <property type="match status" value="1"/>
</dbReference>
<accession>A0A9L0K9D5</accession>
<dbReference type="InterPro" id="IPR003597">
    <property type="entry name" value="Ig_C1-set"/>
</dbReference>
<keyword evidence="2 7" id="KW-0812">Transmembrane</keyword>
<feature type="domain" description="Ig-like" evidence="9">
    <location>
        <begin position="150"/>
        <end position="245"/>
    </location>
</feature>
<dbReference type="Pfam" id="PF07686">
    <property type="entry name" value="V-set"/>
    <property type="match status" value="1"/>
</dbReference>
<feature type="chain" id="PRO_5040204888" description="Ig-like domain-containing protein" evidence="8">
    <location>
        <begin position="19"/>
        <end position="373"/>
    </location>
</feature>
<evidence type="ECO:0000256" key="4">
    <source>
        <dbReference type="ARBA" id="ARBA00023136"/>
    </source>
</evidence>
<feature type="signal peptide" evidence="8">
    <location>
        <begin position="1"/>
        <end position="18"/>
    </location>
</feature>
<dbReference type="Pfam" id="PF07654">
    <property type="entry name" value="C1-set"/>
    <property type="match status" value="1"/>
</dbReference>
<feature type="domain" description="Ig-like" evidence="9">
    <location>
        <begin position="35"/>
        <end position="116"/>
    </location>
</feature>
<sequence length="373" mass="42140">MSLLETFTFLSFWAVGLGLSEVEQSQISISTEVKKSIKIHCKITSSDFEGEYIHWYRQKPKKALEHLISVSSTKSPARASLGGRKNKLEARKYSQTSTSVLTVNFIENEDVAIYYCAGWAPHSGWSKKFGEGTKLTVIPSDRRLPADISPKPTIFLPSIAEIKRHKAGTHLCLLENFFPDVIKVYWKEKNGNRILESQEGKTMKTSDTYMKLSWLTVTERSMDKEHKCIVQHEKNKGGVDQEILFPSVNQVVASMTTTIAPTTASTTEKRIATSKATTVGTTTAYTTEESNVPAIISRKVCLKDEISPLQLQLSNVSAYYTYLLLLLKGAVYFAIIAFGLFRRTEDCDMETVCNRRWQKEVNWSSFIFPKSDR</sequence>
<dbReference type="SMART" id="SM00406">
    <property type="entry name" value="IGv"/>
    <property type="match status" value="1"/>
</dbReference>
<proteinExistence type="predicted"/>
<dbReference type="FunFam" id="2.60.40.10:FF:001083">
    <property type="entry name" value="T cell receptor gamma constant 2"/>
    <property type="match status" value="1"/>
</dbReference>
<evidence type="ECO:0000256" key="1">
    <source>
        <dbReference type="ARBA" id="ARBA00004370"/>
    </source>
</evidence>
<dbReference type="SMART" id="SM00407">
    <property type="entry name" value="IGc1"/>
    <property type="match status" value="1"/>
</dbReference>
<reference evidence="10" key="3">
    <citation type="submission" date="2025-09" db="UniProtKB">
        <authorList>
            <consortium name="Ensembl"/>
        </authorList>
    </citation>
    <scope>IDENTIFICATION</scope>
</reference>
<evidence type="ECO:0000256" key="6">
    <source>
        <dbReference type="ARBA" id="ARBA00023319"/>
    </source>
</evidence>
<protein>
    <recommendedName>
        <fullName evidence="9">Ig-like domain-containing protein</fullName>
    </recommendedName>
</protein>
<keyword evidence="6" id="KW-0393">Immunoglobulin domain</keyword>
<dbReference type="PANTHER" id="PTHR19256:SF65">
    <property type="entry name" value="T CELL RECEPTOR GAMMA CONSTANT 1-RELATED"/>
    <property type="match status" value="1"/>
</dbReference>
<evidence type="ECO:0000256" key="8">
    <source>
        <dbReference type="SAM" id="SignalP"/>
    </source>
</evidence>
<reference evidence="10" key="2">
    <citation type="submission" date="2025-08" db="UniProtKB">
        <authorList>
            <consortium name="Ensembl"/>
        </authorList>
    </citation>
    <scope>IDENTIFICATION</scope>
</reference>
<keyword evidence="3 7" id="KW-1133">Transmembrane helix</keyword>
<dbReference type="GeneTree" id="ENSGT00940000153143"/>
<dbReference type="Gene3D" id="2.60.40.10">
    <property type="entry name" value="Immunoglobulins"/>
    <property type="match status" value="2"/>
</dbReference>